<comment type="caution">
    <text evidence="1">The sequence shown here is derived from an EMBL/GenBank/DDBJ whole genome shotgun (WGS) entry which is preliminary data.</text>
</comment>
<organism evidence="1 2">
    <name type="scientific">Pythium oligandrum</name>
    <name type="common">Mycoparasitic fungus</name>
    <dbReference type="NCBI Taxonomy" id="41045"/>
    <lineage>
        <taxon>Eukaryota</taxon>
        <taxon>Sar</taxon>
        <taxon>Stramenopiles</taxon>
        <taxon>Oomycota</taxon>
        <taxon>Peronosporomycetes</taxon>
        <taxon>Pythiales</taxon>
        <taxon>Pythiaceae</taxon>
        <taxon>Pythium</taxon>
    </lineage>
</organism>
<evidence type="ECO:0000313" key="1">
    <source>
        <dbReference type="EMBL" id="TMW68733.1"/>
    </source>
</evidence>
<name>A0A8K1CTN2_PYTOL</name>
<gene>
    <name evidence="1" type="ORF">Poli38472_006201</name>
</gene>
<reference evidence="1" key="1">
    <citation type="submission" date="2019-03" db="EMBL/GenBank/DDBJ databases">
        <title>Long read genome sequence of the mycoparasitic Pythium oligandrum ATCC 38472 isolated from sugarbeet rhizosphere.</title>
        <authorList>
            <person name="Gaulin E."/>
        </authorList>
    </citation>
    <scope>NUCLEOTIDE SEQUENCE</scope>
    <source>
        <strain evidence="1">ATCC 38472_TT</strain>
    </source>
</reference>
<accession>A0A8K1CTN2</accession>
<keyword evidence="2" id="KW-1185">Reference proteome</keyword>
<protein>
    <submittedName>
        <fullName evidence="1">Uncharacterized protein</fullName>
    </submittedName>
</protein>
<evidence type="ECO:0000313" key="2">
    <source>
        <dbReference type="Proteomes" id="UP000794436"/>
    </source>
</evidence>
<dbReference type="AlphaFoldDB" id="A0A8K1CTN2"/>
<dbReference type="Proteomes" id="UP000794436">
    <property type="component" value="Unassembled WGS sequence"/>
</dbReference>
<proteinExistence type="predicted"/>
<sequence>MRVAHRGLYSSIIEANSTDSSTTSSGDDSCSQPELVEGCLVDVSCQTCLLRAGCAIETSTGNSSTGASCKCHVKRVWNARAVQLNQQLANVCL</sequence>
<dbReference type="EMBL" id="SPLM01000002">
    <property type="protein sequence ID" value="TMW68733.1"/>
    <property type="molecule type" value="Genomic_DNA"/>
</dbReference>